<feature type="region of interest" description="Disordered" evidence="1">
    <location>
        <begin position="41"/>
        <end position="67"/>
    </location>
</feature>
<dbReference type="Pfam" id="PF11268">
    <property type="entry name" value="DUF3071"/>
    <property type="match status" value="1"/>
</dbReference>
<feature type="compositionally biased region" description="Basic and acidic residues" evidence="1">
    <location>
        <begin position="274"/>
        <end position="301"/>
    </location>
</feature>
<dbReference type="InterPro" id="IPR047682">
    <property type="entry name" value="SepH-like"/>
</dbReference>
<dbReference type="OrthoDB" id="5180791at2"/>
<evidence type="ECO:0000259" key="2">
    <source>
        <dbReference type="Pfam" id="PF11268"/>
    </source>
</evidence>
<dbReference type="Proteomes" id="UP000293852">
    <property type="component" value="Unassembled WGS sequence"/>
</dbReference>
<dbReference type="EMBL" id="SGWX01000001">
    <property type="protein sequence ID" value="RZS61096.1"/>
    <property type="molecule type" value="Genomic_DNA"/>
</dbReference>
<dbReference type="AlphaFoldDB" id="A0A4Q7M046"/>
<dbReference type="NCBIfam" id="NF040712">
    <property type="entry name" value="SepH"/>
    <property type="match status" value="1"/>
</dbReference>
<name>A0A4Q7M046_9MICO</name>
<dbReference type="InterPro" id="IPR021421">
    <property type="entry name" value="DUF3071"/>
</dbReference>
<organism evidence="3 4">
    <name type="scientific">Xylanimonas ulmi</name>
    <dbReference type="NCBI Taxonomy" id="228973"/>
    <lineage>
        <taxon>Bacteria</taxon>
        <taxon>Bacillati</taxon>
        <taxon>Actinomycetota</taxon>
        <taxon>Actinomycetes</taxon>
        <taxon>Micrococcales</taxon>
        <taxon>Promicromonosporaceae</taxon>
        <taxon>Xylanimonas</taxon>
    </lineage>
</organism>
<feature type="compositionally biased region" description="Low complexity" evidence="1">
    <location>
        <begin position="411"/>
        <end position="426"/>
    </location>
</feature>
<evidence type="ECO:0000313" key="3">
    <source>
        <dbReference type="EMBL" id="RZS61096.1"/>
    </source>
</evidence>
<reference evidence="3 4" key="1">
    <citation type="submission" date="2019-02" db="EMBL/GenBank/DDBJ databases">
        <title>Sequencing the genomes of 1000 actinobacteria strains.</title>
        <authorList>
            <person name="Klenk H.-P."/>
        </authorList>
    </citation>
    <scope>NUCLEOTIDE SEQUENCE [LARGE SCALE GENOMIC DNA]</scope>
    <source>
        <strain evidence="3 4">DSM 16932</strain>
    </source>
</reference>
<feature type="region of interest" description="Disordered" evidence="1">
    <location>
        <begin position="242"/>
        <end position="457"/>
    </location>
</feature>
<dbReference type="RefSeq" id="WP_130413535.1">
    <property type="nucleotide sequence ID" value="NZ_SGWX01000001.1"/>
</dbReference>
<feature type="domain" description="DUF3071" evidence="2">
    <location>
        <begin position="1"/>
        <end position="176"/>
    </location>
</feature>
<proteinExistence type="predicted"/>
<keyword evidence="4" id="KW-1185">Reference proteome</keyword>
<feature type="compositionally biased region" description="Basic residues" evidence="1">
    <location>
        <begin position="247"/>
        <end position="258"/>
    </location>
</feature>
<sequence>MAELELVRVHTDGGHLVLRSADGTEHSLPVTDALRAALRDAARSGATPDAGLAPAATREQSPAAGLRPRELQARLRAGATAEELAAESGLPVEHVRRYEWPVLTEREHVIGMVRGHQVVGVAATSELGEIADSRLAARGVRAADAVWSARREGAAPWVVEVRFAAGDRERSARWTFDLRGRVVTPLDDEARWLGQPDDPVTPEVRGVPSLSARRGPRGDAARGSADRGASWAVDDETDVLLDDLAGRRGHRPPPRGRRPGTTSIPAVPAAAQNDGHDDGHDDGVDARVEGPRPDAPVRERGPAPTPEPVAEAGGTGASVVDLGRWNPRRGRDRSVSPGAGPGATQPALLPLPDSTAPNGDEAKGAGSAPQAEPQSAADRGGAGDHSGAHGEPAGREPGPGADDAPDADHVATASTPAASGAPATPGRGVPAARRSGRKGRAQVPSWDEIVFGARPDA</sequence>
<evidence type="ECO:0000313" key="4">
    <source>
        <dbReference type="Proteomes" id="UP000293852"/>
    </source>
</evidence>
<protein>
    <submittedName>
        <fullName evidence="3">DUF3071 family protein</fullName>
    </submittedName>
</protein>
<evidence type="ECO:0000256" key="1">
    <source>
        <dbReference type="SAM" id="MobiDB-lite"/>
    </source>
</evidence>
<comment type="caution">
    <text evidence="3">The sequence shown here is derived from an EMBL/GenBank/DDBJ whole genome shotgun (WGS) entry which is preliminary data.</text>
</comment>
<feature type="region of interest" description="Disordered" evidence="1">
    <location>
        <begin position="190"/>
        <end position="229"/>
    </location>
</feature>
<gene>
    <name evidence="3" type="ORF">EV386_1384</name>
</gene>
<accession>A0A4Q7M046</accession>